<evidence type="ECO:0000256" key="2">
    <source>
        <dbReference type="ARBA" id="ARBA00009695"/>
    </source>
</evidence>
<dbReference type="InterPro" id="IPR036388">
    <property type="entry name" value="WH-like_DNA-bd_sf"/>
</dbReference>
<dbReference type="Gene3D" id="1.10.10.10">
    <property type="entry name" value="Winged helix-like DNA-binding domain superfamily/Winged helix DNA-binding domain"/>
    <property type="match status" value="3"/>
</dbReference>
<dbReference type="Pfam" id="PF21981">
    <property type="entry name" value="RecX_HTH3"/>
    <property type="match status" value="1"/>
</dbReference>
<dbReference type="GO" id="GO:0006282">
    <property type="term" value="P:regulation of DNA repair"/>
    <property type="evidence" value="ECO:0007669"/>
    <property type="project" value="UniProtKB-UniRule"/>
</dbReference>
<protein>
    <recommendedName>
        <fullName evidence="3 5">Regulatory protein RecX</fullName>
    </recommendedName>
</protein>
<comment type="subcellular location">
    <subcellularLocation>
        <location evidence="1 5">Cytoplasm</location>
    </subcellularLocation>
</comment>
<dbReference type="RefSeq" id="WP_107272216.1">
    <property type="nucleotide sequence ID" value="NZ_PYMA01000010.1"/>
</dbReference>
<evidence type="ECO:0000256" key="5">
    <source>
        <dbReference type="HAMAP-Rule" id="MF_01114"/>
    </source>
</evidence>
<dbReference type="AlphaFoldDB" id="A0A2T3NQT0"/>
<comment type="similarity">
    <text evidence="2 5">Belongs to the RecX family.</text>
</comment>
<name>A0A2T3NQT0_9GAMM</name>
<dbReference type="InterPro" id="IPR053925">
    <property type="entry name" value="RecX_HTH_3rd"/>
</dbReference>
<evidence type="ECO:0000259" key="6">
    <source>
        <dbReference type="Pfam" id="PF02631"/>
    </source>
</evidence>
<evidence type="ECO:0000256" key="1">
    <source>
        <dbReference type="ARBA" id="ARBA00004496"/>
    </source>
</evidence>
<dbReference type="InterPro" id="IPR003783">
    <property type="entry name" value="Regulatory_RecX"/>
</dbReference>
<keyword evidence="4 5" id="KW-0963">Cytoplasm</keyword>
<dbReference type="InterPro" id="IPR053924">
    <property type="entry name" value="RecX_HTH_2nd"/>
</dbReference>
<dbReference type="Pfam" id="PF21982">
    <property type="entry name" value="RecX_HTH1"/>
    <property type="match status" value="1"/>
</dbReference>
<evidence type="ECO:0000259" key="8">
    <source>
        <dbReference type="Pfam" id="PF21982"/>
    </source>
</evidence>
<evidence type="ECO:0000256" key="4">
    <source>
        <dbReference type="ARBA" id="ARBA00022490"/>
    </source>
</evidence>
<feature type="domain" description="RecX third three-helical" evidence="7">
    <location>
        <begin position="104"/>
        <end position="145"/>
    </location>
</feature>
<dbReference type="Pfam" id="PF02631">
    <property type="entry name" value="RecX_HTH2"/>
    <property type="match status" value="1"/>
</dbReference>
<keyword evidence="10" id="KW-1185">Reference proteome</keyword>
<evidence type="ECO:0000259" key="7">
    <source>
        <dbReference type="Pfam" id="PF21981"/>
    </source>
</evidence>
<evidence type="ECO:0000313" key="10">
    <source>
        <dbReference type="Proteomes" id="UP000241771"/>
    </source>
</evidence>
<proteinExistence type="inferred from homology"/>
<gene>
    <name evidence="5" type="primary">recX</name>
    <name evidence="9" type="ORF">C9I98_16375</name>
</gene>
<dbReference type="EMBL" id="PYMA01000010">
    <property type="protein sequence ID" value="PSW18636.1"/>
    <property type="molecule type" value="Genomic_DNA"/>
</dbReference>
<dbReference type="GO" id="GO:0005737">
    <property type="term" value="C:cytoplasm"/>
    <property type="evidence" value="ECO:0007669"/>
    <property type="project" value="UniProtKB-SubCell"/>
</dbReference>
<organism evidence="9 10">
    <name type="scientific">Photobacterium sanctipauli</name>
    <dbReference type="NCBI Taxonomy" id="1342794"/>
    <lineage>
        <taxon>Bacteria</taxon>
        <taxon>Pseudomonadati</taxon>
        <taxon>Pseudomonadota</taxon>
        <taxon>Gammaproteobacteria</taxon>
        <taxon>Vibrionales</taxon>
        <taxon>Vibrionaceae</taxon>
        <taxon>Photobacterium</taxon>
    </lineage>
</organism>
<dbReference type="InterPro" id="IPR053926">
    <property type="entry name" value="RecX_HTH_1st"/>
</dbReference>
<comment type="function">
    <text evidence="5">Modulates RecA activity.</text>
</comment>
<dbReference type="PANTHER" id="PTHR33602">
    <property type="entry name" value="REGULATORY PROTEIN RECX FAMILY PROTEIN"/>
    <property type="match status" value="1"/>
</dbReference>
<dbReference type="Proteomes" id="UP000241771">
    <property type="component" value="Unassembled WGS sequence"/>
</dbReference>
<sequence length="151" mass="17597">MPRPKKSAKAAAVAYLSRRDHAEKELQQKLVARGYDEQEAQEAVAFCQDYNWIDDARYAERTLSNGIAKGWGLLRIRQELAYKGIHEAIVQQLLEEDEFDWFGHAKAVALRKFGATEIDTPKEKARRFRFLQSRGFELEEIRYALNIDDEY</sequence>
<evidence type="ECO:0000313" key="9">
    <source>
        <dbReference type="EMBL" id="PSW18636.1"/>
    </source>
</evidence>
<reference evidence="9 10" key="1">
    <citation type="submission" date="2018-01" db="EMBL/GenBank/DDBJ databases">
        <title>Whole genome sequencing of Histamine producing bacteria.</title>
        <authorList>
            <person name="Butler K."/>
        </authorList>
    </citation>
    <scope>NUCLEOTIDE SEQUENCE [LARGE SCALE GENOMIC DNA]</scope>
    <source>
        <strain evidence="9 10">DSM 100436</strain>
    </source>
</reference>
<accession>A0A2T3NQT0</accession>
<feature type="domain" description="RecX second three-helical" evidence="6">
    <location>
        <begin position="54"/>
        <end position="94"/>
    </location>
</feature>
<dbReference type="HAMAP" id="MF_01114">
    <property type="entry name" value="RecX"/>
    <property type="match status" value="1"/>
</dbReference>
<feature type="domain" description="RecX first three-helical" evidence="8">
    <location>
        <begin position="8"/>
        <end position="47"/>
    </location>
</feature>
<evidence type="ECO:0000256" key="3">
    <source>
        <dbReference type="ARBA" id="ARBA00018111"/>
    </source>
</evidence>
<comment type="caution">
    <text evidence="9">The sequence shown here is derived from an EMBL/GenBank/DDBJ whole genome shotgun (WGS) entry which is preliminary data.</text>
</comment>
<dbReference type="PANTHER" id="PTHR33602:SF1">
    <property type="entry name" value="REGULATORY PROTEIN RECX FAMILY PROTEIN"/>
    <property type="match status" value="1"/>
</dbReference>